<evidence type="ECO:0000313" key="1">
    <source>
        <dbReference type="EMBL" id="GBP17805.1"/>
    </source>
</evidence>
<gene>
    <name evidence="1" type="ORF">EVAR_102664_1</name>
</gene>
<comment type="caution">
    <text evidence="1">The sequence shown here is derived from an EMBL/GenBank/DDBJ whole genome shotgun (WGS) entry which is preliminary data.</text>
</comment>
<accession>A0A4C1TUW0</accession>
<protein>
    <submittedName>
        <fullName evidence="1">Uncharacterized protein</fullName>
    </submittedName>
</protein>
<sequence>MSMRAIIDSDAHGHSQLRSCHQRVTGPLDRMSDVVGMMETGRLCLKQPLSIRFNGAKLKFSNANSFYDQGNIYSWFRMRRRRMKSSMFYSDIDPVANSDSSLGRALGSKANTLMPMSLVHRTSPSIYAGSFLIYKLYSIS</sequence>
<organism evidence="1 2">
    <name type="scientific">Eumeta variegata</name>
    <name type="common">Bagworm moth</name>
    <name type="synonym">Eumeta japonica</name>
    <dbReference type="NCBI Taxonomy" id="151549"/>
    <lineage>
        <taxon>Eukaryota</taxon>
        <taxon>Metazoa</taxon>
        <taxon>Ecdysozoa</taxon>
        <taxon>Arthropoda</taxon>
        <taxon>Hexapoda</taxon>
        <taxon>Insecta</taxon>
        <taxon>Pterygota</taxon>
        <taxon>Neoptera</taxon>
        <taxon>Endopterygota</taxon>
        <taxon>Lepidoptera</taxon>
        <taxon>Glossata</taxon>
        <taxon>Ditrysia</taxon>
        <taxon>Tineoidea</taxon>
        <taxon>Psychidae</taxon>
        <taxon>Oiketicinae</taxon>
        <taxon>Eumeta</taxon>
    </lineage>
</organism>
<dbReference type="AlphaFoldDB" id="A0A4C1TUW0"/>
<keyword evidence="2" id="KW-1185">Reference proteome</keyword>
<proteinExistence type="predicted"/>
<evidence type="ECO:0000313" key="2">
    <source>
        <dbReference type="Proteomes" id="UP000299102"/>
    </source>
</evidence>
<reference evidence="1 2" key="1">
    <citation type="journal article" date="2019" name="Commun. Biol.">
        <title>The bagworm genome reveals a unique fibroin gene that provides high tensile strength.</title>
        <authorList>
            <person name="Kono N."/>
            <person name="Nakamura H."/>
            <person name="Ohtoshi R."/>
            <person name="Tomita M."/>
            <person name="Numata K."/>
            <person name="Arakawa K."/>
        </authorList>
    </citation>
    <scope>NUCLEOTIDE SEQUENCE [LARGE SCALE GENOMIC DNA]</scope>
</reference>
<dbReference type="Proteomes" id="UP000299102">
    <property type="component" value="Unassembled WGS sequence"/>
</dbReference>
<name>A0A4C1TUW0_EUMVA</name>
<dbReference type="EMBL" id="BGZK01000090">
    <property type="protein sequence ID" value="GBP17805.1"/>
    <property type="molecule type" value="Genomic_DNA"/>
</dbReference>